<feature type="transmembrane region" description="Helical" evidence="6">
    <location>
        <begin position="102"/>
        <end position="124"/>
    </location>
</feature>
<evidence type="ECO:0000256" key="4">
    <source>
        <dbReference type="ARBA" id="ARBA00022989"/>
    </source>
</evidence>
<dbReference type="GO" id="GO:0005886">
    <property type="term" value="C:plasma membrane"/>
    <property type="evidence" value="ECO:0007669"/>
    <property type="project" value="UniProtKB-SubCell"/>
</dbReference>
<dbReference type="RefSeq" id="WP_035233078.1">
    <property type="nucleotide sequence ID" value="NZ_ARXV01000008.1"/>
</dbReference>
<dbReference type="EMBL" id="ARXV01000008">
    <property type="protein sequence ID" value="KGD64507.1"/>
    <property type="molecule type" value="Genomic_DNA"/>
</dbReference>
<evidence type="ECO:0000313" key="8">
    <source>
        <dbReference type="EMBL" id="KGD64507.1"/>
    </source>
</evidence>
<keyword evidence="9" id="KW-1185">Reference proteome</keyword>
<comment type="caution">
    <text evidence="8">The sequence shown here is derived from an EMBL/GenBank/DDBJ whole genome shotgun (WGS) entry which is preliminary data.</text>
</comment>
<keyword evidence="3 6" id="KW-0812">Transmembrane</keyword>
<evidence type="ECO:0000259" key="7">
    <source>
        <dbReference type="Pfam" id="PF00482"/>
    </source>
</evidence>
<organism evidence="8 9">
    <name type="scientific">Alcanivorax nanhaiticus</name>
    <dbReference type="NCBI Taxonomy" id="1177154"/>
    <lineage>
        <taxon>Bacteria</taxon>
        <taxon>Pseudomonadati</taxon>
        <taxon>Pseudomonadota</taxon>
        <taxon>Gammaproteobacteria</taxon>
        <taxon>Oceanospirillales</taxon>
        <taxon>Alcanivoracaceae</taxon>
        <taxon>Alcanivorax</taxon>
    </lineage>
</organism>
<feature type="domain" description="Type II secretion system protein GspF" evidence="7">
    <location>
        <begin position="176"/>
        <end position="303"/>
    </location>
</feature>
<dbReference type="AlphaFoldDB" id="A0A095SIU5"/>
<dbReference type="Pfam" id="PF00482">
    <property type="entry name" value="T2SSF"/>
    <property type="match status" value="1"/>
</dbReference>
<feature type="transmembrane region" description="Helical" evidence="6">
    <location>
        <begin position="286"/>
        <end position="311"/>
    </location>
</feature>
<gene>
    <name evidence="8" type="ORF">Y5S_02262</name>
</gene>
<dbReference type="PANTHER" id="PTHR35007:SF2">
    <property type="entry name" value="PILUS ASSEMBLE PROTEIN"/>
    <property type="match status" value="1"/>
</dbReference>
<dbReference type="Proteomes" id="UP000029444">
    <property type="component" value="Unassembled WGS sequence"/>
</dbReference>
<accession>A0A095SIU5</accession>
<comment type="subcellular location">
    <subcellularLocation>
        <location evidence="1">Cell membrane</location>
        <topology evidence="1">Multi-pass membrane protein</topology>
    </subcellularLocation>
</comment>
<evidence type="ECO:0000256" key="6">
    <source>
        <dbReference type="SAM" id="Phobius"/>
    </source>
</evidence>
<evidence type="ECO:0000313" key="9">
    <source>
        <dbReference type="Proteomes" id="UP000029444"/>
    </source>
</evidence>
<dbReference type="OrthoDB" id="9810662at2"/>
<keyword evidence="4 6" id="KW-1133">Transmembrane helix</keyword>
<feature type="transmembrane region" description="Helical" evidence="6">
    <location>
        <begin position="136"/>
        <end position="156"/>
    </location>
</feature>
<dbReference type="eggNOG" id="COG2064">
    <property type="taxonomic scope" value="Bacteria"/>
</dbReference>
<dbReference type="PANTHER" id="PTHR35007">
    <property type="entry name" value="INTEGRAL MEMBRANE PROTEIN-RELATED"/>
    <property type="match status" value="1"/>
</dbReference>
<evidence type="ECO:0000256" key="1">
    <source>
        <dbReference type="ARBA" id="ARBA00004651"/>
    </source>
</evidence>
<dbReference type="STRING" id="1177154.Y5S_02262"/>
<proteinExistence type="predicted"/>
<evidence type="ECO:0000256" key="5">
    <source>
        <dbReference type="ARBA" id="ARBA00023136"/>
    </source>
</evidence>
<evidence type="ECO:0000256" key="2">
    <source>
        <dbReference type="ARBA" id="ARBA00022475"/>
    </source>
</evidence>
<protein>
    <submittedName>
        <fullName evidence="8">Type II secretion system F domain containing protein</fullName>
    </submittedName>
</protein>
<dbReference type="PATRIC" id="fig|1177154.3.peg.2303"/>
<evidence type="ECO:0000256" key="3">
    <source>
        <dbReference type="ARBA" id="ARBA00022692"/>
    </source>
</evidence>
<sequence>MLEGISLSTLMMGSIFLFVVLIAVALGNWLFGGDAAVERRLRHIQELGGTVDRSSKKPEADGEFSVKWLKPVAKLALPDDQWKQSRMRIRLVRAGFRSSQTLTIFFAMKVVLAFVFPTLCIAAMVINPHLFTQRHWAIAAIVGSALLGFFIPNMVLRHKEEERQLHLSEVFPDVMDLLVVCVEAGLSLDAAIKKVGEEFKFASPAMSDELMLVNLEIRAGKSRIDALKGLADRTALEEMKSLVSILVQAEHFGTSIADALRAHADDMRDIRIQNAREKAAKLPVKMAFPILMFIFPALFLVILGPAVIQIYTGFIGRM</sequence>
<feature type="transmembrane region" description="Helical" evidence="6">
    <location>
        <begin position="12"/>
        <end position="32"/>
    </location>
</feature>
<keyword evidence="5 6" id="KW-0472">Membrane</keyword>
<reference evidence="8 9" key="1">
    <citation type="submission" date="2012-09" db="EMBL/GenBank/DDBJ databases">
        <title>Genome Sequence of alkane-degrading Bacterium Alcanivorax sp. 19-m-6.</title>
        <authorList>
            <person name="Lai Q."/>
            <person name="Shao Z."/>
        </authorList>
    </citation>
    <scope>NUCLEOTIDE SEQUENCE [LARGE SCALE GENOMIC DNA]</scope>
    <source>
        <strain evidence="8 9">19-m-6</strain>
    </source>
</reference>
<dbReference type="InterPro" id="IPR018076">
    <property type="entry name" value="T2SS_GspF_dom"/>
</dbReference>
<keyword evidence="2" id="KW-1003">Cell membrane</keyword>
<name>A0A095SIU5_9GAMM</name>